<dbReference type="InterPro" id="IPR003340">
    <property type="entry name" value="B3_DNA-bd"/>
</dbReference>
<evidence type="ECO:0000259" key="7">
    <source>
        <dbReference type="PROSITE" id="PS50863"/>
    </source>
</evidence>
<evidence type="ECO:0000256" key="1">
    <source>
        <dbReference type="ARBA" id="ARBA00004123"/>
    </source>
</evidence>
<dbReference type="PANTHER" id="PTHR31391:SF64">
    <property type="entry name" value="B3 DOMAIN-CONTAINING PROTEIN OS06G0112300"/>
    <property type="match status" value="1"/>
</dbReference>
<dbReference type="InterPro" id="IPR015300">
    <property type="entry name" value="DNA-bd_pseudobarrel_sf"/>
</dbReference>
<dbReference type="AlphaFoldDB" id="A0A7J6WZ50"/>
<keyword evidence="3" id="KW-0238">DNA-binding</keyword>
<organism evidence="8 9">
    <name type="scientific">Thalictrum thalictroides</name>
    <name type="common">Rue-anemone</name>
    <name type="synonym">Anemone thalictroides</name>
    <dbReference type="NCBI Taxonomy" id="46969"/>
    <lineage>
        <taxon>Eukaryota</taxon>
        <taxon>Viridiplantae</taxon>
        <taxon>Streptophyta</taxon>
        <taxon>Embryophyta</taxon>
        <taxon>Tracheophyta</taxon>
        <taxon>Spermatophyta</taxon>
        <taxon>Magnoliopsida</taxon>
        <taxon>Ranunculales</taxon>
        <taxon>Ranunculaceae</taxon>
        <taxon>Thalictroideae</taxon>
        <taxon>Thalictrum</taxon>
    </lineage>
</organism>
<dbReference type="GO" id="GO:0003677">
    <property type="term" value="F:DNA binding"/>
    <property type="evidence" value="ECO:0007669"/>
    <property type="project" value="UniProtKB-KW"/>
</dbReference>
<evidence type="ECO:0000313" key="8">
    <source>
        <dbReference type="EMBL" id="KAF5202353.1"/>
    </source>
</evidence>
<keyword evidence="2" id="KW-0805">Transcription regulation</keyword>
<evidence type="ECO:0000256" key="2">
    <source>
        <dbReference type="ARBA" id="ARBA00023015"/>
    </source>
</evidence>
<dbReference type="SUPFAM" id="SSF101936">
    <property type="entry name" value="DNA-binding pseudobarrel domain"/>
    <property type="match status" value="1"/>
</dbReference>
<proteinExistence type="predicted"/>
<dbReference type="Proteomes" id="UP000554482">
    <property type="component" value="Unassembled WGS sequence"/>
</dbReference>
<dbReference type="SMART" id="SM01019">
    <property type="entry name" value="B3"/>
    <property type="match status" value="1"/>
</dbReference>
<dbReference type="Gene3D" id="2.40.330.10">
    <property type="entry name" value="DNA-binding pseudobarrel domain"/>
    <property type="match status" value="1"/>
</dbReference>
<gene>
    <name evidence="8" type="ORF">FRX31_008056</name>
</gene>
<dbReference type="PANTHER" id="PTHR31391">
    <property type="entry name" value="B3 DOMAIN-CONTAINING PROTEIN OS11G0197600-RELATED"/>
    <property type="match status" value="1"/>
</dbReference>
<keyword evidence="4" id="KW-0804">Transcription</keyword>
<evidence type="ECO:0000256" key="4">
    <source>
        <dbReference type="ARBA" id="ARBA00023163"/>
    </source>
</evidence>
<comment type="subcellular location">
    <subcellularLocation>
        <location evidence="1">Nucleus</location>
    </subcellularLocation>
</comment>
<dbReference type="InterPro" id="IPR044837">
    <property type="entry name" value="REM16-like"/>
</dbReference>
<evidence type="ECO:0000256" key="6">
    <source>
        <dbReference type="SAM" id="MobiDB-lite"/>
    </source>
</evidence>
<keyword evidence="5" id="KW-0539">Nucleus</keyword>
<feature type="domain" description="TF-B3" evidence="7">
    <location>
        <begin position="72"/>
        <end position="168"/>
    </location>
</feature>
<dbReference type="Pfam" id="PF02362">
    <property type="entry name" value="B3"/>
    <property type="match status" value="1"/>
</dbReference>
<dbReference type="GO" id="GO:0005634">
    <property type="term" value="C:nucleus"/>
    <property type="evidence" value="ECO:0007669"/>
    <property type="project" value="UniProtKB-SubCell"/>
</dbReference>
<name>A0A7J6WZ50_THATH</name>
<feature type="region of interest" description="Disordered" evidence="6">
    <location>
        <begin position="1"/>
        <end position="61"/>
    </location>
</feature>
<keyword evidence="9" id="KW-1185">Reference proteome</keyword>
<evidence type="ECO:0000256" key="5">
    <source>
        <dbReference type="ARBA" id="ARBA00023242"/>
    </source>
</evidence>
<evidence type="ECO:0000313" key="9">
    <source>
        <dbReference type="Proteomes" id="UP000554482"/>
    </source>
</evidence>
<sequence length="189" mass="21157">MDISVCDTGNEGHLKSSQEEIIPTSQDNICEGNVKQNQTHGCDSQHQSPPQDHTSSISHEEHWPLSDDKPYFHVVLLKSQVSGIYQLLLPVKISSILPQAVVPVVLTRQNKNWKMNYIGDSPSHKRFDSGWKNFVIDNNLKVGDGAVFELSECTKDCLKFRVQILDGDFPSELLDRVDGKCSDAPILID</sequence>
<reference evidence="8 9" key="1">
    <citation type="submission" date="2020-06" db="EMBL/GenBank/DDBJ databases">
        <title>Transcriptomic and genomic resources for Thalictrum thalictroides and T. hernandezii: Facilitating candidate gene discovery in an emerging model plant lineage.</title>
        <authorList>
            <person name="Arias T."/>
            <person name="Riano-Pachon D.M."/>
            <person name="Di Stilio V.S."/>
        </authorList>
    </citation>
    <scope>NUCLEOTIDE SEQUENCE [LARGE SCALE GENOMIC DNA]</scope>
    <source>
        <strain evidence="9">cv. WT478/WT964</strain>
        <tissue evidence="8">Leaves</tissue>
    </source>
</reference>
<dbReference type="PROSITE" id="PS50863">
    <property type="entry name" value="B3"/>
    <property type="match status" value="1"/>
</dbReference>
<evidence type="ECO:0000256" key="3">
    <source>
        <dbReference type="ARBA" id="ARBA00023125"/>
    </source>
</evidence>
<dbReference type="EMBL" id="JABWDY010008215">
    <property type="protein sequence ID" value="KAF5202353.1"/>
    <property type="molecule type" value="Genomic_DNA"/>
</dbReference>
<comment type="caution">
    <text evidence="8">The sequence shown here is derived from an EMBL/GenBank/DDBJ whole genome shotgun (WGS) entry which is preliminary data.</text>
</comment>
<protein>
    <submittedName>
        <fullName evidence="8">B3 domain-containing protein</fullName>
    </submittedName>
</protein>
<feature type="compositionally biased region" description="Polar residues" evidence="6">
    <location>
        <begin position="23"/>
        <end position="57"/>
    </location>
</feature>
<dbReference type="CDD" id="cd10017">
    <property type="entry name" value="B3_DNA"/>
    <property type="match status" value="1"/>
</dbReference>
<dbReference type="OrthoDB" id="1875581at2759"/>
<accession>A0A7J6WZ50</accession>